<organism evidence="6 7">
    <name type="scientific">Moryella indoligenes</name>
    <dbReference type="NCBI Taxonomy" id="371674"/>
    <lineage>
        <taxon>Bacteria</taxon>
        <taxon>Bacillati</taxon>
        <taxon>Bacillota</taxon>
        <taxon>Clostridia</taxon>
        <taxon>Lachnospirales</taxon>
        <taxon>Lachnospiraceae</taxon>
        <taxon>Moryella</taxon>
    </lineage>
</organism>
<dbReference type="InterPro" id="IPR016035">
    <property type="entry name" value="Acyl_Trfase/lysoPLipase"/>
</dbReference>
<feature type="short sequence motif" description="DGA/G" evidence="4">
    <location>
        <begin position="159"/>
        <end position="161"/>
    </location>
</feature>
<evidence type="ECO:0000313" key="6">
    <source>
        <dbReference type="EMBL" id="MDQ0152126.1"/>
    </source>
</evidence>
<dbReference type="Pfam" id="PF19890">
    <property type="entry name" value="DUF6363"/>
    <property type="match status" value="1"/>
</dbReference>
<evidence type="ECO:0000256" key="3">
    <source>
        <dbReference type="ARBA" id="ARBA00023098"/>
    </source>
</evidence>
<dbReference type="PROSITE" id="PS51635">
    <property type="entry name" value="PNPLA"/>
    <property type="match status" value="1"/>
</dbReference>
<feature type="short sequence motif" description="GXGXXG" evidence="4">
    <location>
        <begin position="9"/>
        <end position="14"/>
    </location>
</feature>
<gene>
    <name evidence="6" type="ORF">J2S20_000811</name>
</gene>
<keyword evidence="3 4" id="KW-0443">Lipid metabolism</keyword>
<name>A0AAE4ALF7_9FIRM</name>
<dbReference type="GO" id="GO:0016042">
    <property type="term" value="P:lipid catabolic process"/>
    <property type="evidence" value="ECO:0007669"/>
    <property type="project" value="UniProtKB-UniRule"/>
</dbReference>
<feature type="short sequence motif" description="GXSXG" evidence="4">
    <location>
        <begin position="36"/>
        <end position="40"/>
    </location>
</feature>
<dbReference type="PANTHER" id="PTHR14226:SF25">
    <property type="entry name" value="PHOSPHOESTERASE"/>
    <property type="match status" value="1"/>
</dbReference>
<dbReference type="PANTHER" id="PTHR14226">
    <property type="entry name" value="NEUROPATHY TARGET ESTERASE/SWISS CHEESE D.MELANOGASTER"/>
    <property type="match status" value="1"/>
</dbReference>
<dbReference type="EMBL" id="JAUSTO010000004">
    <property type="protein sequence ID" value="MDQ0152126.1"/>
    <property type="molecule type" value="Genomic_DNA"/>
</dbReference>
<dbReference type="SUPFAM" id="SSF52151">
    <property type="entry name" value="FabD/lysophospholipase-like"/>
    <property type="match status" value="1"/>
</dbReference>
<keyword evidence="2 4" id="KW-0442">Lipid degradation</keyword>
<dbReference type="Pfam" id="PF01734">
    <property type="entry name" value="Patatin"/>
    <property type="match status" value="1"/>
</dbReference>
<dbReference type="Gene3D" id="3.40.1090.10">
    <property type="entry name" value="Cytosolic phospholipase A2 catalytic domain"/>
    <property type="match status" value="2"/>
</dbReference>
<comment type="caution">
    <text evidence="6">The sequence shown here is derived from an EMBL/GenBank/DDBJ whole genome shotgun (WGS) entry which is preliminary data.</text>
</comment>
<dbReference type="AlphaFoldDB" id="A0AAE4ALF7"/>
<evidence type="ECO:0000256" key="4">
    <source>
        <dbReference type="PROSITE-ProRule" id="PRU01161"/>
    </source>
</evidence>
<reference evidence="6" key="1">
    <citation type="submission" date="2023-07" db="EMBL/GenBank/DDBJ databases">
        <title>Genomic Encyclopedia of Type Strains, Phase IV (KMG-IV): sequencing the most valuable type-strain genomes for metagenomic binning, comparative biology and taxonomic classification.</title>
        <authorList>
            <person name="Goeker M."/>
        </authorList>
    </citation>
    <scope>NUCLEOTIDE SEQUENCE</scope>
    <source>
        <strain evidence="6">DSM 19659</strain>
    </source>
</reference>
<dbReference type="Proteomes" id="UP001241537">
    <property type="component" value="Unassembled WGS sequence"/>
</dbReference>
<accession>A0AAE4ALF7</accession>
<evidence type="ECO:0000256" key="2">
    <source>
        <dbReference type="ARBA" id="ARBA00022963"/>
    </source>
</evidence>
<evidence type="ECO:0000313" key="7">
    <source>
        <dbReference type="Proteomes" id="UP001241537"/>
    </source>
</evidence>
<proteinExistence type="predicted"/>
<evidence type="ECO:0000256" key="1">
    <source>
        <dbReference type="ARBA" id="ARBA00022801"/>
    </source>
</evidence>
<keyword evidence="7" id="KW-1185">Reference proteome</keyword>
<protein>
    <submittedName>
        <fullName evidence="6">Patatin/cPLA2 family phospholipase</fullName>
    </submittedName>
</protein>
<feature type="active site" description="Nucleophile" evidence="4">
    <location>
        <position position="38"/>
    </location>
</feature>
<dbReference type="InterPro" id="IPR045943">
    <property type="entry name" value="DUF6363"/>
</dbReference>
<dbReference type="CDD" id="cd07208">
    <property type="entry name" value="Pat_hypo_Ecoli_yjju_like"/>
    <property type="match status" value="1"/>
</dbReference>
<dbReference type="InterPro" id="IPR037483">
    <property type="entry name" value="YjjU-like"/>
</dbReference>
<dbReference type="InterPro" id="IPR002641">
    <property type="entry name" value="PNPLA_dom"/>
</dbReference>
<keyword evidence="1 4" id="KW-0378">Hydrolase</keyword>
<feature type="active site" description="Proton acceptor" evidence="4">
    <location>
        <position position="159"/>
    </location>
</feature>
<dbReference type="GO" id="GO:0016787">
    <property type="term" value="F:hydrolase activity"/>
    <property type="evidence" value="ECO:0007669"/>
    <property type="project" value="UniProtKB-UniRule"/>
</dbReference>
<dbReference type="InterPro" id="IPR050301">
    <property type="entry name" value="NTE"/>
</dbReference>
<evidence type="ECO:0000259" key="5">
    <source>
        <dbReference type="PROSITE" id="PS51635"/>
    </source>
</evidence>
<feature type="domain" description="PNPLA" evidence="5">
    <location>
        <begin position="5"/>
        <end position="172"/>
    </location>
</feature>
<sequence length="282" mass="31843">MKRGLVMEGGGMRGMFTAGVIDVLMEHGIVFDGGIGTSAGAAFGCNYKSKQPGRVIRYNTEFCDDPRYGGLHSLLTTGDLYSRDFAYETVPFELYPFDSETFRRNPMEFYVVCTDVLTGRPFYKKCENGDRHDVEYMRASASMPLVSRVVEVDGYRLLDGGISDSIPLRKFISLGYDKNVVILTQPADYRKKPSRMAALFSLALRNYPAVVFAMRARHLNYNQNVAYVRTEEAKGRAFVIQPEAALHISRACRDAGELMRVYELGRGAALRRMVELKRFLEE</sequence>